<reference evidence="3" key="1">
    <citation type="submission" date="2019-06" db="EMBL/GenBank/DDBJ databases">
        <authorList>
            <consortium name="Wellcome Sanger Institute Data Sharing"/>
        </authorList>
    </citation>
    <scope>NUCLEOTIDE SEQUENCE [LARGE SCALE GENOMIC DNA]</scope>
</reference>
<reference evidence="3" key="2">
    <citation type="submission" date="2025-08" db="UniProtKB">
        <authorList>
            <consortium name="Ensembl"/>
        </authorList>
    </citation>
    <scope>IDENTIFICATION</scope>
</reference>
<evidence type="ECO:0000313" key="3">
    <source>
        <dbReference type="Ensembl" id="ENSMMDP00005048243.1"/>
    </source>
</evidence>
<dbReference type="Ensembl" id="ENSMMDT00005049192.1">
    <property type="protein sequence ID" value="ENSMMDP00005048243.1"/>
    <property type="gene ID" value="ENSMMDG00005021946.1"/>
</dbReference>
<feature type="region of interest" description="Disordered" evidence="1">
    <location>
        <begin position="60"/>
        <end position="89"/>
    </location>
</feature>
<reference evidence="3" key="3">
    <citation type="submission" date="2025-09" db="UniProtKB">
        <authorList>
            <consortium name="Ensembl"/>
        </authorList>
    </citation>
    <scope>IDENTIFICATION</scope>
</reference>
<name>A0A668AAN2_9TELE</name>
<dbReference type="InParanoid" id="A0A668AAN2"/>
<feature type="compositionally biased region" description="Basic and acidic residues" evidence="1">
    <location>
        <begin position="60"/>
        <end position="80"/>
    </location>
</feature>
<dbReference type="AlphaFoldDB" id="A0A668AAN2"/>
<feature type="signal peptide" evidence="2">
    <location>
        <begin position="1"/>
        <end position="24"/>
    </location>
</feature>
<accession>A0A668AAN2</accession>
<keyword evidence="2" id="KW-0732">Signal</keyword>
<evidence type="ECO:0000256" key="1">
    <source>
        <dbReference type="SAM" id="MobiDB-lite"/>
    </source>
</evidence>
<proteinExistence type="predicted"/>
<feature type="chain" id="PRO_5025627080" description="Secreted protein" evidence="2">
    <location>
        <begin position="25"/>
        <end position="143"/>
    </location>
</feature>
<organism evidence="3 4">
    <name type="scientific">Myripristis murdjan</name>
    <name type="common">pinecone soldierfish</name>
    <dbReference type="NCBI Taxonomy" id="586833"/>
    <lineage>
        <taxon>Eukaryota</taxon>
        <taxon>Metazoa</taxon>
        <taxon>Chordata</taxon>
        <taxon>Craniata</taxon>
        <taxon>Vertebrata</taxon>
        <taxon>Euteleostomi</taxon>
        <taxon>Actinopterygii</taxon>
        <taxon>Neopterygii</taxon>
        <taxon>Teleostei</taxon>
        <taxon>Neoteleostei</taxon>
        <taxon>Acanthomorphata</taxon>
        <taxon>Holocentriformes</taxon>
        <taxon>Holocentridae</taxon>
        <taxon>Myripristis</taxon>
    </lineage>
</organism>
<evidence type="ECO:0000256" key="2">
    <source>
        <dbReference type="SAM" id="SignalP"/>
    </source>
</evidence>
<evidence type="ECO:0008006" key="5">
    <source>
        <dbReference type="Google" id="ProtNLM"/>
    </source>
</evidence>
<evidence type="ECO:0000313" key="4">
    <source>
        <dbReference type="Proteomes" id="UP000472263"/>
    </source>
</evidence>
<protein>
    <recommendedName>
        <fullName evidence="5">Secreted protein</fullName>
    </recommendedName>
</protein>
<sequence>MNFSIALCCCMCYLCAHLIDLTRCVSLFYTTTPQRGSVCSGIGFLGRDVHVSHCFIGDRSIGREDRGGQEKRPERKHEGPGMRSTNVSKERNPCSLQLRYFQGRPKYITPTAHLIRVKHHGPLSLLEHEYRPNTAQKNSCLIF</sequence>
<keyword evidence="4" id="KW-1185">Reference proteome</keyword>
<dbReference type="Proteomes" id="UP000472263">
    <property type="component" value="Chromosome 11"/>
</dbReference>